<protein>
    <submittedName>
        <fullName evidence="5">Response regulator receiver domain-containing protein</fullName>
    </submittedName>
</protein>
<keyword evidence="6" id="KW-1185">Reference proteome</keyword>
<accession>A0A1G9U7V1</accession>
<dbReference type="InterPro" id="IPR011006">
    <property type="entry name" value="CheY-like_superfamily"/>
</dbReference>
<name>A0A1G9U7V1_9HYPH</name>
<organism evidence="5 6">
    <name type="scientific">Methylobacterium phyllostachyos</name>
    <dbReference type="NCBI Taxonomy" id="582672"/>
    <lineage>
        <taxon>Bacteria</taxon>
        <taxon>Pseudomonadati</taxon>
        <taxon>Pseudomonadota</taxon>
        <taxon>Alphaproteobacteria</taxon>
        <taxon>Hyphomicrobiales</taxon>
        <taxon>Methylobacteriaceae</taxon>
        <taxon>Methylobacterium</taxon>
    </lineage>
</organism>
<evidence type="ECO:0000256" key="1">
    <source>
        <dbReference type="ARBA" id="ARBA00022553"/>
    </source>
</evidence>
<dbReference type="PANTHER" id="PTHR44591">
    <property type="entry name" value="STRESS RESPONSE REGULATOR PROTEIN 1"/>
    <property type="match status" value="1"/>
</dbReference>
<dbReference type="EMBL" id="FNHS01000002">
    <property type="protein sequence ID" value="SDM55893.1"/>
    <property type="molecule type" value="Genomic_DNA"/>
</dbReference>
<dbReference type="InterPro" id="IPR050595">
    <property type="entry name" value="Bact_response_regulator"/>
</dbReference>
<dbReference type="SUPFAM" id="SSF52172">
    <property type="entry name" value="CheY-like"/>
    <property type="match status" value="1"/>
</dbReference>
<reference evidence="6" key="1">
    <citation type="submission" date="2016-10" db="EMBL/GenBank/DDBJ databases">
        <authorList>
            <person name="Varghese N."/>
            <person name="Submissions S."/>
        </authorList>
    </citation>
    <scope>NUCLEOTIDE SEQUENCE [LARGE SCALE GENOMIC DNA]</scope>
    <source>
        <strain evidence="6">BL47</strain>
    </source>
</reference>
<evidence type="ECO:0000313" key="5">
    <source>
        <dbReference type="EMBL" id="SDM55893.1"/>
    </source>
</evidence>
<keyword evidence="1 3" id="KW-0597">Phosphoprotein</keyword>
<dbReference type="RefSeq" id="WP_091713745.1">
    <property type="nucleotide sequence ID" value="NZ_FNHS01000002.1"/>
</dbReference>
<evidence type="ECO:0000259" key="4">
    <source>
        <dbReference type="PROSITE" id="PS50110"/>
    </source>
</evidence>
<gene>
    <name evidence="5" type="ORF">SAMN05216360_102437</name>
</gene>
<dbReference type="CDD" id="cd00156">
    <property type="entry name" value="REC"/>
    <property type="match status" value="1"/>
</dbReference>
<feature type="modified residue" description="4-aspartylphosphate" evidence="3">
    <location>
        <position position="55"/>
    </location>
</feature>
<dbReference type="GO" id="GO:0000160">
    <property type="term" value="P:phosphorelay signal transduction system"/>
    <property type="evidence" value="ECO:0007669"/>
    <property type="project" value="UniProtKB-KW"/>
</dbReference>
<evidence type="ECO:0000256" key="2">
    <source>
        <dbReference type="ARBA" id="ARBA00023012"/>
    </source>
</evidence>
<dbReference type="PROSITE" id="PS50110">
    <property type="entry name" value="RESPONSE_REGULATORY"/>
    <property type="match status" value="1"/>
</dbReference>
<dbReference type="InterPro" id="IPR001789">
    <property type="entry name" value="Sig_transdc_resp-reg_receiver"/>
</dbReference>
<feature type="domain" description="Response regulatory" evidence="4">
    <location>
        <begin position="4"/>
        <end position="119"/>
    </location>
</feature>
<evidence type="ECO:0000256" key="3">
    <source>
        <dbReference type="PROSITE-ProRule" id="PRU00169"/>
    </source>
</evidence>
<dbReference type="SMART" id="SM00448">
    <property type="entry name" value="REC"/>
    <property type="match status" value="1"/>
</dbReference>
<dbReference type="STRING" id="582672.SAMN05216360_102437"/>
<keyword evidence="2" id="KW-0902">Two-component regulatory system</keyword>
<dbReference type="PANTHER" id="PTHR44591:SF14">
    <property type="entry name" value="PROTEIN PILG"/>
    <property type="match status" value="1"/>
</dbReference>
<dbReference type="Proteomes" id="UP000198704">
    <property type="component" value="Unassembled WGS sequence"/>
</dbReference>
<dbReference type="Pfam" id="PF00072">
    <property type="entry name" value="Response_reg"/>
    <property type="match status" value="1"/>
</dbReference>
<dbReference type="AlphaFoldDB" id="A0A1G9U7V1"/>
<dbReference type="Gene3D" id="3.40.50.2300">
    <property type="match status" value="1"/>
</dbReference>
<proteinExistence type="predicted"/>
<evidence type="ECO:0000313" key="6">
    <source>
        <dbReference type="Proteomes" id="UP000198704"/>
    </source>
</evidence>
<dbReference type="OrthoDB" id="7569831at2"/>
<sequence length="127" mass="13426">MTTTALIVDDSKLARLVAAKLLRQVKPDWEVAEAANADAAMAVVGGRQVDVALLDFNMPGRDGLELAAELRALSPGMPIAVVSANIQDEIIARARSVDATFLPKPLTEEALSGFLSGAMLRLRRAAS</sequence>